<accession>A0A090EE29</accession>
<evidence type="ECO:0000313" key="3">
    <source>
        <dbReference type="Proteomes" id="UP000045285"/>
    </source>
</evidence>
<dbReference type="Gene3D" id="3.40.630.30">
    <property type="match status" value="1"/>
</dbReference>
<protein>
    <submittedName>
        <fullName evidence="2">GCN5-related N-acetyltransferase</fullName>
    </submittedName>
</protein>
<dbReference type="PROSITE" id="PS51186">
    <property type="entry name" value="GNAT"/>
    <property type="match status" value="1"/>
</dbReference>
<dbReference type="GO" id="GO:0016747">
    <property type="term" value="F:acyltransferase activity, transferring groups other than amino-acyl groups"/>
    <property type="evidence" value="ECO:0007669"/>
    <property type="project" value="InterPro"/>
</dbReference>
<proteinExistence type="predicted"/>
<name>A0A090EE29_MESPL</name>
<dbReference type="EMBL" id="CCMZ01000075">
    <property type="protein sequence ID" value="CDX28468.1"/>
    <property type="molecule type" value="Genomic_DNA"/>
</dbReference>
<keyword evidence="3" id="KW-1185">Reference proteome</keyword>
<keyword evidence="2" id="KW-0808">Transferase</keyword>
<feature type="domain" description="N-acetyltransferase" evidence="1">
    <location>
        <begin position="6"/>
        <end position="141"/>
    </location>
</feature>
<dbReference type="SUPFAM" id="SSF55729">
    <property type="entry name" value="Acyl-CoA N-acyltransferases (Nat)"/>
    <property type="match status" value="1"/>
</dbReference>
<gene>
    <name evidence="2" type="ORF">MPL3356_80292</name>
</gene>
<dbReference type="CDD" id="cd04301">
    <property type="entry name" value="NAT_SF"/>
    <property type="match status" value="1"/>
</dbReference>
<dbReference type="AlphaFoldDB" id="A0A090EE29"/>
<dbReference type="InterPro" id="IPR000182">
    <property type="entry name" value="GNAT_dom"/>
</dbReference>
<evidence type="ECO:0000259" key="1">
    <source>
        <dbReference type="PROSITE" id="PS51186"/>
    </source>
</evidence>
<reference evidence="3" key="1">
    <citation type="submission" date="2014-08" db="EMBL/GenBank/DDBJ databases">
        <authorList>
            <person name="Moulin L."/>
        </authorList>
    </citation>
    <scope>NUCLEOTIDE SEQUENCE [LARGE SCALE GENOMIC DNA]</scope>
</reference>
<evidence type="ECO:0000313" key="2">
    <source>
        <dbReference type="EMBL" id="CDX28468.1"/>
    </source>
</evidence>
<dbReference type="STRING" id="69974.MPLDJ20_60339"/>
<sequence length="201" mass="21153">MSLADVKYLPETPAHDAEIEAINDEAFGPGRFVLAAYKIREAGGHDRSMSFVAVKDDTVIASVRMTRVAAGAGRAMMLGPLAVRPAFKNLGIGRKLVAIALEAARKAGAPAVILVGDEPYYGPLGFKRFPRGQITMPRPVDLDRLLHHEIKPGAVARFAGDVCHASTARVAEFAPAVARSAAGAQPSIDPPIAVAPPLRAS</sequence>
<dbReference type="Proteomes" id="UP000045285">
    <property type="component" value="Unassembled WGS sequence"/>
</dbReference>
<dbReference type="Pfam" id="PF00583">
    <property type="entry name" value="Acetyltransf_1"/>
    <property type="match status" value="1"/>
</dbReference>
<organism evidence="2 3">
    <name type="scientific">Mesorhizobium plurifarium</name>
    <dbReference type="NCBI Taxonomy" id="69974"/>
    <lineage>
        <taxon>Bacteria</taxon>
        <taxon>Pseudomonadati</taxon>
        <taxon>Pseudomonadota</taxon>
        <taxon>Alphaproteobacteria</taxon>
        <taxon>Hyphomicrobiales</taxon>
        <taxon>Phyllobacteriaceae</taxon>
        <taxon>Mesorhizobium</taxon>
    </lineage>
</organism>
<dbReference type="InterPro" id="IPR016181">
    <property type="entry name" value="Acyl_CoA_acyltransferase"/>
</dbReference>